<proteinExistence type="predicted"/>
<accession>A0A4S2KNF4</accession>
<keyword evidence="2" id="KW-0472">Membrane</keyword>
<evidence type="ECO:0000256" key="2">
    <source>
        <dbReference type="SAM" id="Phobius"/>
    </source>
</evidence>
<dbReference type="EMBL" id="QBLH01001849">
    <property type="protein sequence ID" value="TGZ50886.1"/>
    <property type="molecule type" value="Genomic_DNA"/>
</dbReference>
<keyword evidence="4" id="KW-1185">Reference proteome</keyword>
<organism evidence="3 4">
    <name type="scientific">Temnothorax longispinosus</name>
    <dbReference type="NCBI Taxonomy" id="300112"/>
    <lineage>
        <taxon>Eukaryota</taxon>
        <taxon>Metazoa</taxon>
        <taxon>Ecdysozoa</taxon>
        <taxon>Arthropoda</taxon>
        <taxon>Hexapoda</taxon>
        <taxon>Insecta</taxon>
        <taxon>Pterygota</taxon>
        <taxon>Neoptera</taxon>
        <taxon>Endopterygota</taxon>
        <taxon>Hymenoptera</taxon>
        <taxon>Apocrita</taxon>
        <taxon>Aculeata</taxon>
        <taxon>Formicoidea</taxon>
        <taxon>Formicidae</taxon>
        <taxon>Myrmicinae</taxon>
        <taxon>Temnothorax</taxon>
    </lineage>
</organism>
<dbReference type="AlphaFoldDB" id="A0A4S2KNF4"/>
<sequence length="202" mass="22477">MCDDDEDRAAGTIEVTRGGDGSWGTERRYRGSQDAAGEEVARRKISRCRIARSRRIGHGRLVGPMTGHDGLTARVAGTLTSRSRPLLTTLTTLLVALSCCCARASEFPERECCDLPYPIPEPTGRSTSAPTPTGRSDEIMGIFFIILFIISISCRAINNLRLHRNLLVVSGVIDHKYRLKIVGAFFPERRRLKHVWRRAAQN</sequence>
<gene>
    <name evidence="3" type="ORF">DBV15_11618</name>
</gene>
<protein>
    <submittedName>
        <fullName evidence="3">Uncharacterized protein</fullName>
    </submittedName>
</protein>
<reference evidence="3 4" key="1">
    <citation type="journal article" date="2019" name="Philos. Trans. R. Soc. Lond., B, Biol. Sci.">
        <title>Ant behaviour and brain gene expression of defending hosts depend on the ecological success of the intruding social parasite.</title>
        <authorList>
            <person name="Kaur R."/>
            <person name="Stoldt M."/>
            <person name="Jongepier E."/>
            <person name="Feldmeyer B."/>
            <person name="Menzel F."/>
            <person name="Bornberg-Bauer E."/>
            <person name="Foitzik S."/>
        </authorList>
    </citation>
    <scope>NUCLEOTIDE SEQUENCE [LARGE SCALE GENOMIC DNA]</scope>
    <source>
        <tissue evidence="3">Whole body</tissue>
    </source>
</reference>
<feature type="transmembrane region" description="Helical" evidence="2">
    <location>
        <begin position="139"/>
        <end position="157"/>
    </location>
</feature>
<name>A0A4S2KNF4_9HYME</name>
<comment type="caution">
    <text evidence="3">The sequence shown here is derived from an EMBL/GenBank/DDBJ whole genome shotgun (WGS) entry which is preliminary data.</text>
</comment>
<evidence type="ECO:0000313" key="4">
    <source>
        <dbReference type="Proteomes" id="UP000310200"/>
    </source>
</evidence>
<keyword evidence="2" id="KW-0812">Transmembrane</keyword>
<evidence type="ECO:0000256" key="1">
    <source>
        <dbReference type="SAM" id="MobiDB-lite"/>
    </source>
</evidence>
<keyword evidence="2" id="KW-1133">Transmembrane helix</keyword>
<evidence type="ECO:0000313" key="3">
    <source>
        <dbReference type="EMBL" id="TGZ50886.1"/>
    </source>
</evidence>
<feature type="region of interest" description="Disordered" evidence="1">
    <location>
        <begin position="1"/>
        <end position="36"/>
    </location>
</feature>
<dbReference type="Proteomes" id="UP000310200">
    <property type="component" value="Unassembled WGS sequence"/>
</dbReference>